<accession>A0A9P5YZH7</accession>
<name>A0A9P5YZH7_9AGAR</name>
<proteinExistence type="predicted"/>
<dbReference type="AlphaFoldDB" id="A0A9P5YZH7"/>
<dbReference type="EMBL" id="MU155246">
    <property type="protein sequence ID" value="KAF9477943.1"/>
    <property type="molecule type" value="Genomic_DNA"/>
</dbReference>
<comment type="caution">
    <text evidence="1">The sequence shown here is derived from an EMBL/GenBank/DDBJ whole genome shotgun (WGS) entry which is preliminary data.</text>
</comment>
<evidence type="ECO:0000313" key="2">
    <source>
        <dbReference type="Proteomes" id="UP000807469"/>
    </source>
</evidence>
<protein>
    <submittedName>
        <fullName evidence="1">Uncharacterized protein</fullName>
    </submittedName>
</protein>
<sequence length="186" mass="20262">MLVLLSGLNSAHPRNNIFYQQPKPIYKLQDFVLIAISYSSSRTSSIRSSSRHPDFEDIHVPFLGGFAQAAPPHTSTEVPCNNGCCSGRIDDAIIITDIKPAPVVVCGSGNNASHPNVVIELKSHETRDTINCSEDVDDSNRISLSSGKNDDGSFDTCDADRYTLDICRFHSWRAIPTQGGVVVKVT</sequence>
<reference evidence="1" key="1">
    <citation type="submission" date="2020-11" db="EMBL/GenBank/DDBJ databases">
        <authorList>
            <consortium name="DOE Joint Genome Institute"/>
            <person name="Ahrendt S."/>
            <person name="Riley R."/>
            <person name="Andreopoulos W."/>
            <person name="Labutti K."/>
            <person name="Pangilinan J."/>
            <person name="Ruiz-Duenas F.J."/>
            <person name="Barrasa J.M."/>
            <person name="Sanchez-Garcia M."/>
            <person name="Camarero S."/>
            <person name="Miyauchi S."/>
            <person name="Serrano A."/>
            <person name="Linde D."/>
            <person name="Babiker R."/>
            <person name="Drula E."/>
            <person name="Ayuso-Fernandez I."/>
            <person name="Pacheco R."/>
            <person name="Padilla G."/>
            <person name="Ferreira P."/>
            <person name="Barriuso J."/>
            <person name="Kellner H."/>
            <person name="Castanera R."/>
            <person name="Alfaro M."/>
            <person name="Ramirez L."/>
            <person name="Pisabarro A.G."/>
            <person name="Kuo A."/>
            <person name="Tritt A."/>
            <person name="Lipzen A."/>
            <person name="He G."/>
            <person name="Yan M."/>
            <person name="Ng V."/>
            <person name="Cullen D."/>
            <person name="Martin F."/>
            <person name="Rosso M.-N."/>
            <person name="Henrissat B."/>
            <person name="Hibbett D."/>
            <person name="Martinez A.T."/>
            <person name="Grigoriev I.V."/>
        </authorList>
    </citation>
    <scope>NUCLEOTIDE SEQUENCE</scope>
    <source>
        <strain evidence="1">CIRM-BRFM 674</strain>
    </source>
</reference>
<organism evidence="1 2">
    <name type="scientific">Pholiota conissans</name>
    <dbReference type="NCBI Taxonomy" id="109636"/>
    <lineage>
        <taxon>Eukaryota</taxon>
        <taxon>Fungi</taxon>
        <taxon>Dikarya</taxon>
        <taxon>Basidiomycota</taxon>
        <taxon>Agaricomycotina</taxon>
        <taxon>Agaricomycetes</taxon>
        <taxon>Agaricomycetidae</taxon>
        <taxon>Agaricales</taxon>
        <taxon>Agaricineae</taxon>
        <taxon>Strophariaceae</taxon>
        <taxon>Pholiota</taxon>
    </lineage>
</organism>
<keyword evidence="2" id="KW-1185">Reference proteome</keyword>
<gene>
    <name evidence="1" type="ORF">BDN70DRAFT_76201</name>
</gene>
<dbReference type="Proteomes" id="UP000807469">
    <property type="component" value="Unassembled WGS sequence"/>
</dbReference>
<evidence type="ECO:0000313" key="1">
    <source>
        <dbReference type="EMBL" id="KAF9477943.1"/>
    </source>
</evidence>